<feature type="compositionally biased region" description="Low complexity" evidence="1">
    <location>
        <begin position="78"/>
        <end position="93"/>
    </location>
</feature>
<evidence type="ECO:0000313" key="4">
    <source>
        <dbReference type="Proteomes" id="UP001642487"/>
    </source>
</evidence>
<protein>
    <submittedName>
        <fullName evidence="3">Uncharacterized protein</fullName>
    </submittedName>
</protein>
<reference evidence="3 4" key="1">
    <citation type="submission" date="2024-03" db="EMBL/GenBank/DDBJ databases">
        <authorList>
            <person name="Gkanogiannis A."/>
            <person name="Becerra Lopez-Lavalle L."/>
        </authorList>
    </citation>
    <scope>NUCLEOTIDE SEQUENCE [LARGE SCALE GENOMIC DNA]</scope>
</reference>
<keyword evidence="2" id="KW-1133">Transmembrane helix</keyword>
<feature type="region of interest" description="Disordered" evidence="1">
    <location>
        <begin position="78"/>
        <end position="106"/>
    </location>
</feature>
<name>A0ABP0YD71_9ROSI</name>
<proteinExistence type="predicted"/>
<gene>
    <name evidence="3" type="ORF">CITCOLO1_LOCUS10318</name>
</gene>
<feature type="transmembrane region" description="Helical" evidence="2">
    <location>
        <begin position="117"/>
        <end position="135"/>
    </location>
</feature>
<keyword evidence="2" id="KW-0472">Membrane</keyword>
<evidence type="ECO:0000256" key="2">
    <source>
        <dbReference type="SAM" id="Phobius"/>
    </source>
</evidence>
<evidence type="ECO:0000313" key="3">
    <source>
        <dbReference type="EMBL" id="CAK9318354.1"/>
    </source>
</evidence>
<dbReference type="Proteomes" id="UP001642487">
    <property type="component" value="Chromosome 3"/>
</dbReference>
<keyword evidence="4" id="KW-1185">Reference proteome</keyword>
<organism evidence="3 4">
    <name type="scientific">Citrullus colocynthis</name>
    <name type="common">colocynth</name>
    <dbReference type="NCBI Taxonomy" id="252529"/>
    <lineage>
        <taxon>Eukaryota</taxon>
        <taxon>Viridiplantae</taxon>
        <taxon>Streptophyta</taxon>
        <taxon>Embryophyta</taxon>
        <taxon>Tracheophyta</taxon>
        <taxon>Spermatophyta</taxon>
        <taxon>Magnoliopsida</taxon>
        <taxon>eudicotyledons</taxon>
        <taxon>Gunneridae</taxon>
        <taxon>Pentapetalae</taxon>
        <taxon>rosids</taxon>
        <taxon>fabids</taxon>
        <taxon>Cucurbitales</taxon>
        <taxon>Cucurbitaceae</taxon>
        <taxon>Benincaseae</taxon>
        <taxon>Citrullus</taxon>
    </lineage>
</organism>
<accession>A0ABP0YD71</accession>
<keyword evidence="2" id="KW-0812">Transmembrane</keyword>
<evidence type="ECO:0000256" key="1">
    <source>
        <dbReference type="SAM" id="MobiDB-lite"/>
    </source>
</evidence>
<sequence length="136" mass="15443">MFREWGRVRESIVSGKLPLSASVSKDVRVRRKPMFCSFSIRPPLSCLLGGFCSVEFINNNNNNNSITRSWVRNMASEAQQFPPQKQQAQPGKQHAMDPTPQFTTSDYKPANKLQAPFSLSFPSYYFALLNIILIIL</sequence>
<dbReference type="EMBL" id="OZ021737">
    <property type="protein sequence ID" value="CAK9318354.1"/>
    <property type="molecule type" value="Genomic_DNA"/>
</dbReference>